<evidence type="ECO:0000313" key="26">
    <source>
        <dbReference type="EMBL" id="PJC01083.1"/>
    </source>
</evidence>
<keyword evidence="4" id="KW-0004">4Fe-4S</keyword>
<evidence type="ECO:0000256" key="3">
    <source>
        <dbReference type="ARBA" id="ARBA00020266"/>
    </source>
</evidence>
<name>A0A2G9LJ58_HUBC1</name>
<dbReference type="GO" id="GO:0000049">
    <property type="term" value="F:tRNA binding"/>
    <property type="evidence" value="ECO:0007669"/>
    <property type="project" value="UniProtKB-KW"/>
</dbReference>
<dbReference type="EMBL" id="PFFF01000010">
    <property type="protein sequence ID" value="PIV89879.1"/>
    <property type="molecule type" value="Genomic_DNA"/>
</dbReference>
<comment type="catalytic activity">
    <reaction evidence="16">
        <text>uridine(34) in tRNA + acetyl-CoA + S-adenosyl-L-methionine + H2O = 5-(carboxymethyl)uridine(34) in tRNA + 5'-deoxyadenosine + L-methionine + CoA + 2 H(+)</text>
        <dbReference type="Rhea" id="RHEA:61020"/>
        <dbReference type="Rhea" id="RHEA-COMP:10407"/>
        <dbReference type="Rhea" id="RHEA-COMP:11727"/>
        <dbReference type="ChEBI" id="CHEBI:15377"/>
        <dbReference type="ChEBI" id="CHEBI:15378"/>
        <dbReference type="ChEBI" id="CHEBI:17319"/>
        <dbReference type="ChEBI" id="CHEBI:57287"/>
        <dbReference type="ChEBI" id="CHEBI:57288"/>
        <dbReference type="ChEBI" id="CHEBI:57844"/>
        <dbReference type="ChEBI" id="CHEBI:59789"/>
        <dbReference type="ChEBI" id="CHEBI:65315"/>
        <dbReference type="ChEBI" id="CHEBI:74882"/>
        <dbReference type="EC" id="2.3.1.311"/>
    </reaction>
    <physiologicalReaction direction="left-to-right" evidence="16">
        <dbReference type="Rhea" id="RHEA:61021"/>
    </physiologicalReaction>
</comment>
<evidence type="ECO:0000256" key="14">
    <source>
        <dbReference type="ARBA" id="ARBA00030769"/>
    </source>
</evidence>
<evidence type="ECO:0000256" key="4">
    <source>
        <dbReference type="ARBA" id="ARBA00022485"/>
    </source>
</evidence>
<dbReference type="CDD" id="cd04301">
    <property type="entry name" value="NAT_SF"/>
    <property type="match status" value="1"/>
</dbReference>
<evidence type="ECO:0000256" key="6">
    <source>
        <dbReference type="ARBA" id="ARBA00022679"/>
    </source>
</evidence>
<dbReference type="GO" id="GO:0005737">
    <property type="term" value="C:cytoplasm"/>
    <property type="evidence" value="ECO:0007669"/>
    <property type="project" value="TreeGrafter"/>
</dbReference>
<evidence type="ECO:0000313" key="21">
    <source>
        <dbReference type="EMBL" id="PIV46533.1"/>
    </source>
</evidence>
<evidence type="ECO:0000256" key="17">
    <source>
        <dbReference type="PIRSR" id="PIRSR005669-1"/>
    </source>
</evidence>
<dbReference type="InterPro" id="IPR016181">
    <property type="entry name" value="Acyl_CoA_acyltransferase"/>
</dbReference>
<comment type="cofactor">
    <cofactor evidence="17">
        <name>[4Fe-4S] cluster</name>
        <dbReference type="ChEBI" id="CHEBI:49883"/>
    </cofactor>
    <text evidence="17">Binds 1 [4Fe-4S] cluster. The cluster is coordinated with 3 cysteines and an exchangeable S-adenosyl-L-methionine.</text>
</comment>
<dbReference type="InterPro" id="IPR000182">
    <property type="entry name" value="GNAT_dom"/>
</dbReference>
<evidence type="ECO:0000313" key="24">
    <source>
        <dbReference type="EMBL" id="PIZ00025.1"/>
    </source>
</evidence>
<evidence type="ECO:0000259" key="18">
    <source>
        <dbReference type="PROSITE" id="PS51918"/>
    </source>
</evidence>
<dbReference type="Proteomes" id="UP000229789">
    <property type="component" value="Unassembled WGS sequence"/>
</dbReference>
<evidence type="ECO:0000313" key="22">
    <source>
        <dbReference type="EMBL" id="PIV89879.1"/>
    </source>
</evidence>
<dbReference type="GO" id="GO:0002926">
    <property type="term" value="P:tRNA wobble base 5-methoxycarbonylmethyl-2-thiouridinylation"/>
    <property type="evidence" value="ECO:0007669"/>
    <property type="project" value="TreeGrafter"/>
</dbReference>
<evidence type="ECO:0000313" key="19">
    <source>
        <dbReference type="EMBL" id="PIN66555.1"/>
    </source>
</evidence>
<dbReference type="EMBL" id="PFUW01000013">
    <property type="protein sequence ID" value="PJB04243.1"/>
    <property type="molecule type" value="Genomic_DNA"/>
</dbReference>
<dbReference type="EMBL" id="PEUT01000042">
    <property type="protein sequence ID" value="PIV13667.1"/>
    <property type="molecule type" value="Genomic_DNA"/>
</dbReference>
<evidence type="ECO:0000256" key="7">
    <source>
        <dbReference type="ARBA" id="ARBA00022691"/>
    </source>
</evidence>
<dbReference type="EMBL" id="PFMG01000011">
    <property type="protein sequence ID" value="PIZ00025.1"/>
    <property type="molecule type" value="Genomic_DNA"/>
</dbReference>
<dbReference type="Proteomes" id="UP000231232">
    <property type="component" value="Unassembled WGS sequence"/>
</dbReference>
<evidence type="ECO:0000313" key="23">
    <source>
        <dbReference type="EMBL" id="PIX27919.1"/>
    </source>
</evidence>
<evidence type="ECO:0000313" key="25">
    <source>
        <dbReference type="EMBL" id="PJB04243.1"/>
    </source>
</evidence>
<dbReference type="Pfam" id="PF00583">
    <property type="entry name" value="Acetyltransf_1"/>
    <property type="match status" value="1"/>
</dbReference>
<dbReference type="Proteomes" id="UP000228989">
    <property type="component" value="Unassembled WGS sequence"/>
</dbReference>
<dbReference type="GO" id="GO:0051539">
    <property type="term" value="F:4 iron, 4 sulfur cluster binding"/>
    <property type="evidence" value="ECO:0007669"/>
    <property type="project" value="UniProtKB-KW"/>
</dbReference>
<reference evidence="19 29" key="2">
    <citation type="submission" date="2017-09" db="EMBL/GenBank/DDBJ databases">
        <title>Depth-based differentiation of microbial function through sediment-hosted aquifers and enrichment of novel symbionts in the deep terrestrial subsurface.</title>
        <authorList>
            <person name="Probst A.J."/>
            <person name="Ladd B."/>
            <person name="Jarett J.K."/>
            <person name="Geller-Mcgrath D.E."/>
            <person name="Sieber C.M."/>
            <person name="Emerson J.B."/>
            <person name="Anantharaman K."/>
            <person name="Thomas B.C."/>
            <person name="Malmstrom R."/>
            <person name="Stieglmeier M."/>
            <person name="Klingl A."/>
            <person name="Woyke T."/>
            <person name="Ryan C.M."/>
            <person name="Banfield J.F."/>
        </authorList>
    </citation>
    <scope>NUCLEOTIDE SEQUENCE [LARGE SCALE GENOMIC DNA]</scope>
    <source>
        <strain evidence="21">CG02_land_8_20_14_3_00_31_209</strain>
        <strain evidence="20">CG03_land_8_20_14_0_80_31_114</strain>
        <strain evidence="22">CG17_big_fil_post_rev_8_21_14_2_50_31_73</strain>
        <strain evidence="19">CG18_big_fil_WC_8_21_14_2_50_31_19</strain>
        <strain evidence="24">CG_4_10_14_0_8_um_filter_31_133</strain>
        <strain evidence="23">CG_4_8_14_3_um_filter</strain>
        <strain evidence="26">CG_4_9_14_0_8_um_filter_31_21</strain>
        <strain evidence="25">CG_4_9_14_3_um_filter_31_125</strain>
    </source>
</reference>
<dbReference type="Proteomes" id="UP000228888">
    <property type="component" value="Unassembled WGS sequence"/>
</dbReference>
<dbReference type="EMBL" id="PFIH01000057">
    <property type="protein sequence ID" value="PIX27919.1"/>
    <property type="molecule type" value="Genomic_DNA"/>
</dbReference>
<dbReference type="SUPFAM" id="SSF102114">
    <property type="entry name" value="Radical SAM enzymes"/>
    <property type="match status" value="1"/>
</dbReference>
<dbReference type="Proteomes" id="UP000228874">
    <property type="component" value="Unassembled WGS sequence"/>
</dbReference>
<dbReference type="Gene3D" id="3.30.750.200">
    <property type="match status" value="1"/>
</dbReference>
<organism evidence="19 29">
    <name type="scientific">Huberarchaeum crystalense</name>
    <dbReference type="NCBI Taxonomy" id="2014257"/>
    <lineage>
        <taxon>Archaea</taxon>
        <taxon>Candidatus Huberarchaeota</taxon>
        <taxon>Candidatus Huberarchaeia</taxon>
        <taxon>Candidatus Huberarchaeales</taxon>
        <taxon>Candidatus Huberarchaeaceae</taxon>
        <taxon>Candidatus Huberarchaeum</taxon>
    </lineage>
</organism>
<evidence type="ECO:0000256" key="2">
    <source>
        <dbReference type="ARBA" id="ARBA00005494"/>
    </source>
</evidence>
<dbReference type="Proteomes" id="UP000230477">
    <property type="component" value="Unassembled WGS sequence"/>
</dbReference>
<evidence type="ECO:0000313" key="20">
    <source>
        <dbReference type="EMBL" id="PIV13667.1"/>
    </source>
</evidence>
<accession>A0A2H9M2Z0</accession>
<keyword evidence="11 17" id="KW-0408">Iron</keyword>
<dbReference type="InterPro" id="IPR032432">
    <property type="entry name" value="Radical_SAM_C"/>
</dbReference>
<dbReference type="PANTHER" id="PTHR11135">
    <property type="entry name" value="HISTONE ACETYLTRANSFERASE-RELATED"/>
    <property type="match status" value="1"/>
</dbReference>
<evidence type="ECO:0000313" key="28">
    <source>
        <dbReference type="Proteomes" id="UP000228888"/>
    </source>
</evidence>
<dbReference type="Pfam" id="PF23613">
    <property type="entry name" value="ELP3_N"/>
    <property type="match status" value="1"/>
</dbReference>
<accession>A0A2H9RCJ2</accession>
<comment type="caution">
    <text evidence="19">The sequence shown here is derived from an EMBL/GenBank/DDBJ whole genome shotgun (WGS) entry which is preliminary data.</text>
</comment>
<protein>
    <recommendedName>
        <fullName evidence="3">Elongator complex protein 3</fullName>
        <ecNumber evidence="15">2.3.1.311</ecNumber>
    </recommendedName>
    <alternativeName>
        <fullName evidence="14">tRNA uridine(34) acetyltransferase</fullName>
    </alternativeName>
</protein>
<accession>A0A2H9PAQ3</accession>
<evidence type="ECO:0000256" key="1">
    <source>
        <dbReference type="ARBA" id="ARBA00005043"/>
    </source>
</evidence>
<dbReference type="InterPro" id="IPR006638">
    <property type="entry name" value="Elp3/MiaA/NifB-like_rSAM"/>
</dbReference>
<dbReference type="NCBIfam" id="TIGR01211">
    <property type="entry name" value="ELP3"/>
    <property type="match status" value="1"/>
</dbReference>
<sequence>MKTLIKKIILLKNPTKNEIETLKIKWAKGRALKRHPLNSEILAAASNKDRIKLKECLLKKPTRSGSGISAIAIMTPPSPCPGKCIYCPVGENSPQSYVGFEPAARRGKLNQYDAYLQVKNRLEQLQAIGHYPEKCELIIMGGTFPAQPFEFQKKFIQNAFEAFNNKSKGSTHSLKEAQKINETAEHRVVGLTIETRPDFVFPEQFLELGATRIEIGVQSLNNQVLAKIKRNHKVKTVKNATKILKDFGFKINYHIMLGLPGSDFDDDLNTFIKMFEDSSFKPDLLKIYPTLVIKGTELYKMWKLGKYVPIDEKYVVDLLKKIYCFLPQYVRIMRIQRDIPANFIEAGPKKSNLREIVEREVNKASINTKEIRFREVGHRIYDGQLNLKLNVFEYVASRGKEFFISVEDSAKNVLVGYLRLRFLSNNKNIAIVRELHIYGKSVRIGKKKSNKGEYQHFGWGRCLLKKAEEICKKNKKTEIWVMSGVGAREYYKKLGYIFNKFYMKKKIYSL</sequence>
<evidence type="ECO:0000256" key="5">
    <source>
        <dbReference type="ARBA" id="ARBA00022555"/>
    </source>
</evidence>
<dbReference type="InterPro" id="IPR007197">
    <property type="entry name" value="rSAM"/>
</dbReference>
<dbReference type="PANTHER" id="PTHR11135:SF0">
    <property type="entry name" value="ELONGATOR COMPLEX PROTEIN 3"/>
    <property type="match status" value="1"/>
</dbReference>
<gene>
    <name evidence="26" type="ORF">CO072_02415</name>
    <name evidence="25" type="ORF">CO124_00605</name>
    <name evidence="21" type="ORF">COS22_00840</name>
    <name evidence="20" type="ORF">COS45_01690</name>
    <name evidence="22" type="ORF">COW47_00405</name>
    <name evidence="19" type="ORF">COW69_01710</name>
    <name evidence="24" type="ORF">COY63_00250</name>
    <name evidence="23" type="ORF">COZ66_02340</name>
</gene>
<comment type="pathway">
    <text evidence="1">tRNA modification; 5-methoxycarbonylmethyl-2-thiouridine-tRNA biosynthesis.</text>
</comment>
<accession>A0A2H9MN52</accession>
<dbReference type="CDD" id="cd01335">
    <property type="entry name" value="Radical_SAM"/>
    <property type="match status" value="1"/>
</dbReference>
<keyword evidence="8" id="KW-0819">tRNA processing</keyword>
<accession>A0A2G9LJ58</accession>
<comment type="similarity">
    <text evidence="2">Belongs to the ELP3 family.</text>
</comment>
<accession>A0A2H9N1Y4</accession>
<dbReference type="Pfam" id="PF04055">
    <property type="entry name" value="Radical_SAM"/>
    <property type="match status" value="1"/>
</dbReference>
<feature type="binding site" evidence="17">
    <location>
        <position position="84"/>
    </location>
    <ligand>
        <name>[4Fe-4S] cluster</name>
        <dbReference type="ChEBI" id="CHEBI:49883"/>
        <note>4Fe-4S-S-AdoMet</note>
    </ligand>
</feature>
<evidence type="ECO:0000256" key="16">
    <source>
        <dbReference type="ARBA" id="ARBA00047372"/>
    </source>
</evidence>
<keyword evidence="6" id="KW-0808">Transferase</keyword>
<dbReference type="EMBL" id="PFSX01000067">
    <property type="protein sequence ID" value="PJC01083.1"/>
    <property type="molecule type" value="Genomic_DNA"/>
</dbReference>
<dbReference type="SFLD" id="SFLDG01086">
    <property type="entry name" value="elongater_protein-like"/>
    <property type="match status" value="1"/>
</dbReference>
<evidence type="ECO:0000256" key="15">
    <source>
        <dbReference type="ARBA" id="ARBA00044771"/>
    </source>
</evidence>
<dbReference type="SMART" id="SM00729">
    <property type="entry name" value="Elp3"/>
    <property type="match status" value="1"/>
</dbReference>
<feature type="domain" description="Radical SAM core" evidence="18">
    <location>
        <begin position="63"/>
        <end position="342"/>
    </location>
</feature>
<dbReference type="EMBL" id="PCUF01000019">
    <property type="protein sequence ID" value="PIN66555.1"/>
    <property type="molecule type" value="Genomic_DNA"/>
</dbReference>
<dbReference type="Gene3D" id="3.40.630.30">
    <property type="match status" value="1"/>
</dbReference>
<dbReference type="EMBL" id="PETW01000014">
    <property type="protein sequence ID" value="PIV46533.1"/>
    <property type="molecule type" value="Genomic_DNA"/>
</dbReference>
<evidence type="ECO:0000313" key="29">
    <source>
        <dbReference type="Proteomes" id="UP000229789"/>
    </source>
</evidence>
<evidence type="ECO:0000256" key="11">
    <source>
        <dbReference type="ARBA" id="ARBA00023004"/>
    </source>
</evidence>
<keyword evidence="9 17" id="KW-0479">Metal-binding</keyword>
<accession>A0A2H9QTH4</accession>
<dbReference type="PIRSF" id="PIRSF005669">
    <property type="entry name" value="Hist_AcTrfase_ELP3"/>
    <property type="match status" value="1"/>
</dbReference>
<dbReference type="Pfam" id="PF16199">
    <property type="entry name" value="Radical_SAM_C"/>
    <property type="match status" value="1"/>
</dbReference>
<dbReference type="GO" id="GO:0046872">
    <property type="term" value="F:metal ion binding"/>
    <property type="evidence" value="ECO:0007669"/>
    <property type="project" value="UniProtKB-KW"/>
</dbReference>
<dbReference type="SFLD" id="SFLDF00344">
    <property type="entry name" value="ELP3-like"/>
    <property type="match status" value="1"/>
</dbReference>
<dbReference type="InterPro" id="IPR039661">
    <property type="entry name" value="ELP3"/>
</dbReference>
<keyword evidence="12 17" id="KW-0411">Iron-sulfur</keyword>
<evidence type="ECO:0000256" key="10">
    <source>
        <dbReference type="ARBA" id="ARBA00022884"/>
    </source>
</evidence>
<dbReference type="EC" id="2.3.1.311" evidence="15"/>
<feature type="binding site" evidence="17">
    <location>
        <position position="80"/>
    </location>
    <ligand>
        <name>[4Fe-4S] cluster</name>
        <dbReference type="ChEBI" id="CHEBI:49883"/>
        <note>4Fe-4S-S-AdoMet</note>
    </ligand>
</feature>
<evidence type="ECO:0000256" key="13">
    <source>
        <dbReference type="ARBA" id="ARBA00023315"/>
    </source>
</evidence>
<keyword evidence="5" id="KW-0820">tRNA-binding</keyword>
<keyword evidence="10" id="KW-0694">RNA-binding</keyword>
<evidence type="ECO:0000313" key="27">
    <source>
        <dbReference type="Proteomes" id="UP000228874"/>
    </source>
</evidence>
<feature type="binding site" evidence="17">
    <location>
        <position position="87"/>
    </location>
    <ligand>
        <name>[4Fe-4S] cluster</name>
        <dbReference type="ChEBI" id="CHEBI:49883"/>
        <note>4Fe-4S-S-AdoMet</note>
    </ligand>
</feature>
<keyword evidence="13" id="KW-0012">Acyltransferase</keyword>
<accession>A0A2H9M7S4</accession>
<dbReference type="InterPro" id="IPR034687">
    <property type="entry name" value="ELP3-like"/>
</dbReference>
<reference evidence="27 28" key="1">
    <citation type="submission" date="2017-09" db="EMBL/GenBank/DDBJ databases">
        <title>Depth-based differentiation of microbial function through sediment-hosted aquifers and enrichment of novel symbionts in the deep terrestrial subsurface.</title>
        <authorList>
            <person name="Probst A.J."/>
            <person name="Ladd B."/>
            <person name="Jarett J.K."/>
            <person name="Geller-Mcgrath D.E."/>
            <person name="Sieber C.M.K."/>
            <person name="Emerson J.B."/>
            <person name="Anantharaman K."/>
            <person name="Thomas B.C."/>
            <person name="Malmstrom R."/>
            <person name="Stieglmeier M."/>
            <person name="Klingl A."/>
            <person name="Woyke T."/>
            <person name="Ryan C.M."/>
            <person name="Banfield J.F."/>
        </authorList>
    </citation>
    <scope>NUCLEOTIDE SEQUENCE [LARGE SCALE GENOMIC DNA]</scope>
</reference>
<dbReference type="GO" id="GO:0106261">
    <property type="term" value="F:tRNA uridine(34) acetyltransferase activity"/>
    <property type="evidence" value="ECO:0007669"/>
    <property type="project" value="UniProtKB-EC"/>
</dbReference>
<keyword evidence="7" id="KW-0949">S-adenosyl-L-methionine</keyword>
<dbReference type="InterPro" id="IPR056591">
    <property type="entry name" value="ELP3-like_N"/>
</dbReference>
<dbReference type="SUPFAM" id="SSF55729">
    <property type="entry name" value="Acyl-CoA N-acyltransferases (Nat)"/>
    <property type="match status" value="1"/>
</dbReference>
<evidence type="ECO:0000256" key="12">
    <source>
        <dbReference type="ARBA" id="ARBA00023014"/>
    </source>
</evidence>
<dbReference type="InterPro" id="IPR058240">
    <property type="entry name" value="rSAM_sf"/>
</dbReference>
<proteinExistence type="inferred from homology"/>
<dbReference type="AlphaFoldDB" id="A0A2G9LJ58"/>
<dbReference type="SFLD" id="SFLDS00029">
    <property type="entry name" value="Radical_SAM"/>
    <property type="match status" value="1"/>
</dbReference>
<dbReference type="Proteomes" id="UP000231449">
    <property type="component" value="Unassembled WGS sequence"/>
</dbReference>
<dbReference type="Proteomes" id="UP000230713">
    <property type="component" value="Unassembled WGS sequence"/>
</dbReference>
<evidence type="ECO:0000256" key="9">
    <source>
        <dbReference type="ARBA" id="ARBA00022723"/>
    </source>
</evidence>
<dbReference type="PROSITE" id="PS51918">
    <property type="entry name" value="RADICAL_SAM"/>
    <property type="match status" value="1"/>
</dbReference>
<evidence type="ECO:0000256" key="8">
    <source>
        <dbReference type="ARBA" id="ARBA00022694"/>
    </source>
</evidence>